<dbReference type="InterPro" id="IPR011852">
    <property type="entry name" value="TRAP_TAXI"/>
</dbReference>
<keyword evidence="3" id="KW-1185">Reference proteome</keyword>
<sequence length="317" mass="33605">MKQKIGLFLCLALLLTGCSYQTKTIRFGAADIGGMYYTVANAYAGLASKESSDLKFEVKNTAGSAANLRLLSGNYIDLGIAQADLVRAAHEGTGSFSDNRQQGYRAIAGLYTEACQIVVRADSDIRTLNDLQGKTVSIGASESGTEQNATEILKLSGLTSKLVHMVNLDYADAAGKLASGEIDALFCTAGIRTAVIEELAKECDLRLLSIDDTCLEKLLATTKEYSKYVIPANTYSGQDEDVTTIGVKAVLLASDALSEKTVEKLTEILFSHAQDLAYATSLDAAFDETDASSGVTIPFHPGAAAYYAGQGISVNTK</sequence>
<dbReference type="SUPFAM" id="SSF53850">
    <property type="entry name" value="Periplasmic binding protein-like II"/>
    <property type="match status" value="1"/>
</dbReference>
<proteinExistence type="predicted"/>
<dbReference type="Gene3D" id="3.40.190.10">
    <property type="entry name" value="Periplasmic binding protein-like II"/>
    <property type="match status" value="2"/>
</dbReference>
<keyword evidence="2" id="KW-0675">Receptor</keyword>
<dbReference type="InterPro" id="IPR001638">
    <property type="entry name" value="Solute-binding_3/MltF_N"/>
</dbReference>
<name>A0A0M6X088_9FIRM</name>
<gene>
    <name evidence="2" type="ORF">M72_18751</name>
</gene>
<accession>A0A0M6X088</accession>
<evidence type="ECO:0000313" key="2">
    <source>
        <dbReference type="EMBL" id="CRL43188.1"/>
    </source>
</evidence>
<dbReference type="PANTHER" id="PTHR42941:SF1">
    <property type="entry name" value="SLL1037 PROTEIN"/>
    <property type="match status" value="1"/>
</dbReference>
<evidence type="ECO:0000259" key="1">
    <source>
        <dbReference type="SMART" id="SM00062"/>
    </source>
</evidence>
<dbReference type="STRING" id="301302.ERS852420_00792"/>
<dbReference type="RefSeq" id="WP_055068908.1">
    <property type="nucleotide sequence ID" value="NZ_CP173697.1"/>
</dbReference>
<dbReference type="PROSITE" id="PS51257">
    <property type="entry name" value="PROKAR_LIPOPROTEIN"/>
    <property type="match status" value="1"/>
</dbReference>
<dbReference type="Pfam" id="PF16868">
    <property type="entry name" value="NMT1_3"/>
    <property type="match status" value="1"/>
</dbReference>
<reference evidence="3" key="1">
    <citation type="submission" date="2015-05" db="EMBL/GenBank/DDBJ databases">
        <authorList>
            <consortium name="Pathogen Informatics"/>
        </authorList>
    </citation>
    <scope>NUCLEOTIDE SEQUENCE [LARGE SCALE GENOMIC DNA]</scope>
    <source>
        <strain evidence="3">M72</strain>
    </source>
</reference>
<organism evidence="2 3">
    <name type="scientific">Roseburia faecis</name>
    <dbReference type="NCBI Taxonomy" id="301302"/>
    <lineage>
        <taxon>Bacteria</taxon>
        <taxon>Bacillati</taxon>
        <taxon>Bacillota</taxon>
        <taxon>Clostridia</taxon>
        <taxon>Lachnospirales</taxon>
        <taxon>Lachnospiraceae</taxon>
        <taxon>Roseburia</taxon>
    </lineage>
</organism>
<protein>
    <submittedName>
        <fullName evidence="2">TRAP transporter solute receptor, TAXI family</fullName>
    </submittedName>
</protein>
<evidence type="ECO:0000313" key="3">
    <source>
        <dbReference type="Proteomes" id="UP000049979"/>
    </source>
</evidence>
<dbReference type="OrthoDB" id="9776669at2"/>
<dbReference type="EMBL" id="CVRR01000093">
    <property type="protein sequence ID" value="CRL43188.1"/>
    <property type="molecule type" value="Genomic_DNA"/>
</dbReference>
<dbReference type="Proteomes" id="UP000049979">
    <property type="component" value="Unassembled WGS sequence"/>
</dbReference>
<dbReference type="NCBIfam" id="TIGR02122">
    <property type="entry name" value="TRAP_TAXI"/>
    <property type="match status" value="1"/>
</dbReference>
<dbReference type="AlphaFoldDB" id="A0A0M6X088"/>
<dbReference type="SMART" id="SM00062">
    <property type="entry name" value="PBPb"/>
    <property type="match status" value="1"/>
</dbReference>
<dbReference type="PANTHER" id="PTHR42941">
    <property type="entry name" value="SLL1037 PROTEIN"/>
    <property type="match status" value="1"/>
</dbReference>
<feature type="domain" description="Solute-binding protein family 3/N-terminal" evidence="1">
    <location>
        <begin position="24"/>
        <end position="265"/>
    </location>
</feature>